<evidence type="ECO:0000259" key="4">
    <source>
        <dbReference type="Pfam" id="PF24883"/>
    </source>
</evidence>
<feature type="compositionally biased region" description="Basic and acidic residues" evidence="2">
    <location>
        <begin position="1053"/>
        <end position="1063"/>
    </location>
</feature>
<dbReference type="Pfam" id="PF24883">
    <property type="entry name" value="NPHP3_N"/>
    <property type="match status" value="1"/>
</dbReference>
<dbReference type="Proteomes" id="UP000469558">
    <property type="component" value="Unassembled WGS sequence"/>
</dbReference>
<evidence type="ECO:0000259" key="3">
    <source>
        <dbReference type="Pfam" id="PF24809"/>
    </source>
</evidence>
<feature type="domain" description="Nephrocystin 3-like N-terminal" evidence="4">
    <location>
        <begin position="300"/>
        <end position="463"/>
    </location>
</feature>
<feature type="domain" description="DUF7708" evidence="3">
    <location>
        <begin position="82"/>
        <end position="213"/>
    </location>
</feature>
<feature type="compositionally biased region" description="Acidic residues" evidence="2">
    <location>
        <begin position="1102"/>
        <end position="1112"/>
    </location>
</feature>
<keyword evidence="1" id="KW-0677">Repeat</keyword>
<organism evidence="5 6">
    <name type="scientific">Lachnellula suecica</name>
    <dbReference type="NCBI Taxonomy" id="602035"/>
    <lineage>
        <taxon>Eukaryota</taxon>
        <taxon>Fungi</taxon>
        <taxon>Dikarya</taxon>
        <taxon>Ascomycota</taxon>
        <taxon>Pezizomycotina</taxon>
        <taxon>Leotiomycetes</taxon>
        <taxon>Helotiales</taxon>
        <taxon>Lachnaceae</taxon>
        <taxon>Lachnellula</taxon>
    </lineage>
</organism>
<dbReference type="OrthoDB" id="21416at2759"/>
<feature type="region of interest" description="Disordered" evidence="2">
    <location>
        <begin position="1303"/>
        <end position="1323"/>
    </location>
</feature>
<gene>
    <name evidence="5" type="ORF">LSUE1_G001509</name>
</gene>
<dbReference type="InterPro" id="IPR056125">
    <property type="entry name" value="DUF7708"/>
</dbReference>
<feature type="compositionally biased region" description="Basic and acidic residues" evidence="2">
    <location>
        <begin position="1025"/>
        <end position="1035"/>
    </location>
</feature>
<proteinExistence type="predicted"/>
<feature type="compositionally biased region" description="Polar residues" evidence="2">
    <location>
        <begin position="1113"/>
        <end position="1129"/>
    </location>
</feature>
<name>A0A8T9CPM6_9HELO</name>
<evidence type="ECO:0000256" key="2">
    <source>
        <dbReference type="SAM" id="MobiDB-lite"/>
    </source>
</evidence>
<dbReference type="SUPFAM" id="SSF52540">
    <property type="entry name" value="P-loop containing nucleoside triphosphate hydrolases"/>
    <property type="match status" value="1"/>
</dbReference>
<feature type="region of interest" description="Disordered" evidence="2">
    <location>
        <begin position="1011"/>
        <end position="1196"/>
    </location>
</feature>
<dbReference type="PANTHER" id="PTHR10039">
    <property type="entry name" value="AMELOGENIN"/>
    <property type="match status" value="1"/>
</dbReference>
<reference evidence="5 6" key="1">
    <citation type="submission" date="2018-05" db="EMBL/GenBank/DDBJ databases">
        <title>Genome sequencing and assembly of the regulated plant pathogen Lachnellula willkommii and related sister species for the development of diagnostic species identification markers.</title>
        <authorList>
            <person name="Giroux E."/>
            <person name="Bilodeau G."/>
        </authorList>
    </citation>
    <scope>NUCLEOTIDE SEQUENCE [LARGE SCALE GENOMIC DNA]</scope>
    <source>
        <strain evidence="5 6">CBS 268.59</strain>
    </source>
</reference>
<evidence type="ECO:0000256" key="1">
    <source>
        <dbReference type="ARBA" id="ARBA00022737"/>
    </source>
</evidence>
<feature type="compositionally biased region" description="Basic and acidic residues" evidence="2">
    <location>
        <begin position="1310"/>
        <end position="1323"/>
    </location>
</feature>
<evidence type="ECO:0008006" key="7">
    <source>
        <dbReference type="Google" id="ProtNLM"/>
    </source>
</evidence>
<feature type="compositionally biased region" description="Basic and acidic residues" evidence="2">
    <location>
        <begin position="1070"/>
        <end position="1094"/>
    </location>
</feature>
<keyword evidence="6" id="KW-1185">Reference proteome</keyword>
<protein>
    <recommendedName>
        <fullName evidence="7">NACHT domain-containing protein</fullName>
    </recommendedName>
</protein>
<evidence type="ECO:0000313" key="6">
    <source>
        <dbReference type="Proteomes" id="UP000469558"/>
    </source>
</evidence>
<dbReference type="InterPro" id="IPR056884">
    <property type="entry name" value="NPHP3-like_N"/>
</dbReference>
<dbReference type="Pfam" id="PF24809">
    <property type="entry name" value="DUF7708"/>
    <property type="match status" value="1"/>
</dbReference>
<dbReference type="InterPro" id="IPR027417">
    <property type="entry name" value="P-loop_NTPase"/>
</dbReference>
<sequence>MEKNAPDTAFQKAFIQWRDSLFKKKKSHKYNFLLSCNYAAAILTEHNAATAESVEEAVRRIEVENSQKTSTRMIKKIVGPVVKILKDYEGVIEVLCQADPFPSAIIWGCLKVIVNGLGRYFELFEKIRGQLDLLKFQLDRLKWCDELWGDSDDMQRYLCNTYVHVFRFWSAVDKECNRISLNTIMRAATSFSTKKIQSIIDDLGEEVDKIDKLWPIVEGRKARGERQDSEKERQEAGLERMENRLERQVNAEFREKVLEEHDTAQRERYYLEMSQWLQRRAENGSSIKLHGDNLDNRCGNTCDWLVTAPWYDHWTKDVHAQPILWLYAQPGSGKSTLCSHAISHVVSLPDSPVAAFQFFRFDEQTTARQLSYNLATQLFEEYWHRNRTVPENLRVNTSEAADNFKNIQTLIRSLLPELPKVFFFLDGLDEEDSGARQKEATKIIEFVLELAKSFPDKVRVWFSTQDRLLFRKWLGEYAVDIQEHIKSSVHLYLCKELPGICDFELDEATHNWALKKLQDRADGHFLFATLMIKEITLSIPNLRKLKHFIKTGLPRDIDGYYKRILGKYKSDTEREYAAKILSLVVFARRRLTVNEIIEAVWITSDEAGQKDDVMFLNFTKKIFAPLVVIDHDPTHAGNDYCQLFHSTVKSFLLQHHDILLDGTGERDDKHIISERIIGRACLSYLRLDKYATLLRNTSTQTKESWATSSGEDIATHHLLKYSSKYWDKHLDDAKESPMLRSSVEEFLKSPNFVATLQLQSLFVESHFGIYVLRGVGDQYKWLKRVFPKWFTKTKGTSGPVFEREYRAFVSEWRWFLHKPTCSSQCRNTAHAGEVDRILWGALGSQSFLSRSPGRYESFMVANDAAPKRRLSKAKARICIDAFGLDGKEVAIVHFASKPPAQSTFLEFKVETWGIRPGSRPTLKSQQCIPIDRDGCHWEHYTQASVGHKTLIPVKFSPDLSFLRLGSQVFTKNRDGVYVQRSGIGEKKTNDGIPWYFEDFTSRGQYVALVSRQKPPKLLPAPSPTSEEKKEEKATTEDENSDESDLSTASSSRFVKDGKTEKKSSNPASEGSDHEDSDTETRVTSEAESETHQIDSESSSESIELDSGDEDWSEGSTDLANGVSISSDQNSDTTFSSVSSSAAETESHSGSDSDAERPAPEFAPFDDSDDGRVQFYSDSEDERRAGGGSSDDEAPVRKYFSKSNVQKGMITILDFSEKEPKVCWQYRHPLPIMLYGSTPAFHPTKGLAVWPLYGGDILFVDFEQKTHFIRKARVTSKKSRHVFIKPQFSADGAHLHLASLEAQTLPKPKRSKSENRKETSKEDRKPLLRISCFVTTHRLSASKTTRAPPTLVYRVKIFLGVFTSISAAQLPFSLTWTKDFLIALSPHTSLLSHPGKDADDRKEEVVMVPKNEIFLPDSARVRSVQYFPPGEEALSIGRKGTILVGSLNSIKDRRIKEMWVYDMDTAHLDELPDVTSPPIGLFVTEEDLGGWITEEGRIAELEKGRGEAVC</sequence>
<comment type="caution">
    <text evidence="5">The sequence shown here is derived from an EMBL/GenBank/DDBJ whole genome shotgun (WGS) entry which is preliminary data.</text>
</comment>
<dbReference type="Gene3D" id="3.40.50.300">
    <property type="entry name" value="P-loop containing nucleotide triphosphate hydrolases"/>
    <property type="match status" value="1"/>
</dbReference>
<feature type="compositionally biased region" description="Low complexity" evidence="2">
    <location>
        <begin position="1130"/>
        <end position="1143"/>
    </location>
</feature>
<dbReference type="EMBL" id="QGMK01000069">
    <property type="protein sequence ID" value="TVY84613.1"/>
    <property type="molecule type" value="Genomic_DNA"/>
</dbReference>
<accession>A0A8T9CPM6</accession>
<feature type="compositionally biased region" description="Basic and acidic residues" evidence="2">
    <location>
        <begin position="1144"/>
        <end position="1158"/>
    </location>
</feature>
<dbReference type="PANTHER" id="PTHR10039:SF14">
    <property type="entry name" value="NACHT DOMAIN-CONTAINING PROTEIN"/>
    <property type="match status" value="1"/>
</dbReference>
<evidence type="ECO:0000313" key="5">
    <source>
        <dbReference type="EMBL" id="TVY84613.1"/>
    </source>
</evidence>